<evidence type="ECO:0000256" key="4">
    <source>
        <dbReference type="ARBA" id="ARBA00023125"/>
    </source>
</evidence>
<evidence type="ECO:0000256" key="1">
    <source>
        <dbReference type="ARBA" id="ARBA00022722"/>
    </source>
</evidence>
<feature type="domain" description="5'-3' exonuclease" evidence="7">
    <location>
        <begin position="13"/>
        <end position="280"/>
    </location>
</feature>
<dbReference type="InterPro" id="IPR038969">
    <property type="entry name" value="FEN"/>
</dbReference>
<name>A0A8J4AAX7_9ACTN</name>
<dbReference type="InterPro" id="IPR008918">
    <property type="entry name" value="HhH2"/>
</dbReference>
<dbReference type="SMART" id="SM00279">
    <property type="entry name" value="HhH2"/>
    <property type="match status" value="1"/>
</dbReference>
<dbReference type="EMBL" id="BOPO01000010">
    <property type="protein sequence ID" value="GIL25817.1"/>
    <property type="molecule type" value="Genomic_DNA"/>
</dbReference>
<dbReference type="Pfam" id="PF01367">
    <property type="entry name" value="5_3_exonuc"/>
    <property type="match status" value="1"/>
</dbReference>
<sequence>MSYRHGSLARVSRPLLLVDAASLYFRAFHGIPASITAPDGTPVNAARGFLDMLAQLIRTRGPDRMVCCLDADWRPAWRVALIPSYKAHRLAADGGEEVPEALSPQVPIILDALRAVGIASLGAPGCEADDIIGALATREPGPVEVATGDRDLFQVIDDDRQVRVLYCGRGVAKLEVYDDATLHGRYGVHPAQYVDFAVLRGDPSDGLPGVAGIGDKTAAGLITRYRTLDALLAAVDGADPAVRPAQARKLAAARDYLAVAPRVVAAGAEAQVPAVDTALPTVPADEQQLLALAERWNLASPLTRLTDALSETASA</sequence>
<evidence type="ECO:0000256" key="2">
    <source>
        <dbReference type="ARBA" id="ARBA00022801"/>
    </source>
</evidence>
<proteinExistence type="predicted"/>
<evidence type="ECO:0000313" key="8">
    <source>
        <dbReference type="EMBL" id="GIL25817.1"/>
    </source>
</evidence>
<evidence type="ECO:0000256" key="3">
    <source>
        <dbReference type="ARBA" id="ARBA00022839"/>
    </source>
</evidence>
<comment type="function">
    <text evidence="5">5'-3' exonuclease acting preferentially on double-stranded DNA.</text>
</comment>
<dbReference type="SMART" id="SM00475">
    <property type="entry name" value="53EXOc"/>
    <property type="match status" value="1"/>
</dbReference>
<dbReference type="InterPro" id="IPR002421">
    <property type="entry name" value="5-3_exonuclease"/>
</dbReference>
<keyword evidence="2" id="KW-0378">Hydrolase</keyword>
<dbReference type="InterPro" id="IPR036279">
    <property type="entry name" value="5-3_exonuclease_C_sf"/>
</dbReference>
<dbReference type="Gene3D" id="3.40.50.1010">
    <property type="entry name" value="5'-nuclease"/>
    <property type="match status" value="1"/>
</dbReference>
<evidence type="ECO:0000259" key="7">
    <source>
        <dbReference type="SMART" id="SM00475"/>
    </source>
</evidence>
<dbReference type="Pfam" id="PF02739">
    <property type="entry name" value="5_3_exonuc_N"/>
    <property type="match status" value="1"/>
</dbReference>
<dbReference type="Proteomes" id="UP000614996">
    <property type="component" value="Unassembled WGS sequence"/>
</dbReference>
<gene>
    <name evidence="8" type="ORF">NUM_10710</name>
</gene>
<dbReference type="CDD" id="cd09898">
    <property type="entry name" value="H3TH_53EXO"/>
    <property type="match status" value="1"/>
</dbReference>
<dbReference type="SUPFAM" id="SSF88723">
    <property type="entry name" value="PIN domain-like"/>
    <property type="match status" value="1"/>
</dbReference>
<dbReference type="PANTHER" id="PTHR42646:SF2">
    <property type="entry name" value="5'-3' EXONUCLEASE FAMILY PROTEIN"/>
    <property type="match status" value="1"/>
</dbReference>
<keyword evidence="9" id="KW-1185">Reference proteome</keyword>
<dbReference type="InterPro" id="IPR020046">
    <property type="entry name" value="5-3_exonucl_a-hlix_arch_N"/>
</dbReference>
<dbReference type="GO" id="GO:0033567">
    <property type="term" value="P:DNA replication, Okazaki fragment processing"/>
    <property type="evidence" value="ECO:0007669"/>
    <property type="project" value="InterPro"/>
</dbReference>
<dbReference type="CDD" id="cd09859">
    <property type="entry name" value="PIN_53EXO"/>
    <property type="match status" value="1"/>
</dbReference>
<organism evidence="8 9">
    <name type="scientific">Actinocatenispora comari</name>
    <dbReference type="NCBI Taxonomy" id="2807577"/>
    <lineage>
        <taxon>Bacteria</taxon>
        <taxon>Bacillati</taxon>
        <taxon>Actinomycetota</taxon>
        <taxon>Actinomycetes</taxon>
        <taxon>Micromonosporales</taxon>
        <taxon>Micromonosporaceae</taxon>
        <taxon>Actinocatenispora</taxon>
    </lineage>
</organism>
<evidence type="ECO:0000313" key="9">
    <source>
        <dbReference type="Proteomes" id="UP000614996"/>
    </source>
</evidence>
<dbReference type="GO" id="GO:0003677">
    <property type="term" value="F:DNA binding"/>
    <property type="evidence" value="ECO:0007669"/>
    <property type="project" value="UniProtKB-KW"/>
</dbReference>
<dbReference type="PANTHER" id="PTHR42646">
    <property type="entry name" value="FLAP ENDONUCLEASE XNI"/>
    <property type="match status" value="1"/>
</dbReference>
<dbReference type="InterPro" id="IPR020045">
    <property type="entry name" value="DNA_polI_H3TH"/>
</dbReference>
<evidence type="ECO:0000256" key="6">
    <source>
        <dbReference type="ARBA" id="ARBA00050026"/>
    </source>
</evidence>
<accession>A0A8J4AAX7</accession>
<dbReference type="Gene3D" id="1.10.150.20">
    <property type="entry name" value="5' to 3' exonuclease, C-terminal subdomain"/>
    <property type="match status" value="1"/>
</dbReference>
<keyword evidence="3 8" id="KW-0269">Exonuclease</keyword>
<reference evidence="9" key="1">
    <citation type="journal article" date="2021" name="Int. J. Syst. Evol. Microbiol.">
        <title>Actinocatenispora comari sp. nov., an endophytic actinomycete isolated from aerial parts of Comarum salesowianum.</title>
        <authorList>
            <person name="Oyunbileg N."/>
            <person name="Iizaka Y."/>
            <person name="Hamada M."/>
            <person name="Davaapurev B.O."/>
            <person name="Fukumoto A."/>
            <person name="Tsetseg B."/>
            <person name="Kato F."/>
            <person name="Tamura T."/>
            <person name="Batkhuu J."/>
            <person name="Anzai Y."/>
        </authorList>
    </citation>
    <scope>NUCLEOTIDE SEQUENCE [LARGE SCALE GENOMIC DNA]</scope>
    <source>
        <strain evidence="9">NUM-2625</strain>
    </source>
</reference>
<comment type="caution">
    <text evidence="8">The sequence shown here is derived from an EMBL/GenBank/DDBJ whole genome shotgun (WGS) entry which is preliminary data.</text>
</comment>
<keyword evidence="4" id="KW-0238">DNA-binding</keyword>
<protein>
    <recommendedName>
        <fullName evidence="6">5'-3' exonuclease</fullName>
    </recommendedName>
</protein>
<dbReference type="GO" id="GO:0017108">
    <property type="term" value="F:5'-flap endonuclease activity"/>
    <property type="evidence" value="ECO:0007669"/>
    <property type="project" value="InterPro"/>
</dbReference>
<dbReference type="InterPro" id="IPR029060">
    <property type="entry name" value="PIN-like_dom_sf"/>
</dbReference>
<dbReference type="SUPFAM" id="SSF47807">
    <property type="entry name" value="5' to 3' exonuclease, C-terminal subdomain"/>
    <property type="match status" value="1"/>
</dbReference>
<dbReference type="GO" id="GO:0008409">
    <property type="term" value="F:5'-3' exonuclease activity"/>
    <property type="evidence" value="ECO:0007669"/>
    <property type="project" value="InterPro"/>
</dbReference>
<evidence type="ECO:0000256" key="5">
    <source>
        <dbReference type="ARBA" id="ARBA00049957"/>
    </source>
</evidence>
<dbReference type="AlphaFoldDB" id="A0A8J4AAX7"/>
<keyword evidence="1" id="KW-0540">Nuclease</keyword>